<feature type="transmembrane region" description="Helical" evidence="1">
    <location>
        <begin position="6"/>
        <end position="24"/>
    </location>
</feature>
<gene>
    <name evidence="2" type="ORF">CEO22_223</name>
</gene>
<evidence type="ECO:0000256" key="1">
    <source>
        <dbReference type="SAM" id="Phobius"/>
    </source>
</evidence>
<name>A0A554JCV3_9BACT</name>
<organism evidence="2 3">
    <name type="scientific">Candidatus Berkelbacteria bacterium Gr01-1014_85</name>
    <dbReference type="NCBI Taxonomy" id="2017150"/>
    <lineage>
        <taxon>Bacteria</taxon>
        <taxon>Candidatus Berkelbacteria</taxon>
    </lineage>
</organism>
<reference evidence="2 3" key="1">
    <citation type="submission" date="2017-08" db="EMBL/GenBank/DDBJ databases">
        <title>Mechanisms for carbon and nitrogen cycling indicate functional differentiation within the Candidate Phyla Radiation.</title>
        <authorList>
            <person name="Danczak R.E."/>
            <person name="Johnston M.D."/>
            <person name="Kenah C."/>
            <person name="Slattery M."/>
            <person name="Wrighton K.C."/>
            <person name="Wilkins M.J."/>
        </authorList>
    </citation>
    <scope>NUCLEOTIDE SEQUENCE [LARGE SCALE GENOMIC DNA]</scope>
    <source>
        <strain evidence="2">Gr01-1014_85</strain>
    </source>
</reference>
<dbReference type="AlphaFoldDB" id="A0A554JCV3"/>
<comment type="caution">
    <text evidence="2">The sequence shown here is derived from an EMBL/GenBank/DDBJ whole genome shotgun (WGS) entry which is preliminary data.</text>
</comment>
<keyword evidence="1" id="KW-1133">Transmembrane helix</keyword>
<keyword evidence="1" id="KW-0472">Membrane</keyword>
<proteinExistence type="predicted"/>
<sequence>MEVQELLMTLGLLIMIPLGAWLVLSLQRSELADRPPRSRKPTQRNAHDIINLL</sequence>
<evidence type="ECO:0000313" key="3">
    <source>
        <dbReference type="Proteomes" id="UP000316253"/>
    </source>
</evidence>
<accession>A0A554JCV3</accession>
<keyword evidence="1" id="KW-0812">Transmembrane</keyword>
<dbReference type="EMBL" id="VMFD01000015">
    <property type="protein sequence ID" value="TSC66110.1"/>
    <property type="molecule type" value="Genomic_DNA"/>
</dbReference>
<protein>
    <submittedName>
        <fullName evidence="2">Uncharacterized protein</fullName>
    </submittedName>
</protein>
<dbReference type="Proteomes" id="UP000316253">
    <property type="component" value="Unassembled WGS sequence"/>
</dbReference>
<evidence type="ECO:0000313" key="2">
    <source>
        <dbReference type="EMBL" id="TSC66110.1"/>
    </source>
</evidence>